<feature type="domain" description="DUF2147" evidence="2">
    <location>
        <begin position="45"/>
        <end position="109"/>
    </location>
</feature>
<organism evidence="3 4">
    <name type="scientific">Hansschlegelia zhihuaiae</name>
    <dbReference type="NCBI Taxonomy" id="405005"/>
    <lineage>
        <taxon>Bacteria</taxon>
        <taxon>Pseudomonadati</taxon>
        <taxon>Pseudomonadota</taxon>
        <taxon>Alphaproteobacteria</taxon>
        <taxon>Hyphomicrobiales</taxon>
        <taxon>Methylopilaceae</taxon>
        <taxon>Hansschlegelia</taxon>
    </lineage>
</organism>
<dbReference type="PANTHER" id="PTHR36919:SF2">
    <property type="entry name" value="BLL6627 PROTEIN"/>
    <property type="match status" value="1"/>
</dbReference>
<dbReference type="OrthoDB" id="9811671at2"/>
<dbReference type="Pfam" id="PF09917">
    <property type="entry name" value="DUF2147"/>
    <property type="match status" value="1"/>
</dbReference>
<comment type="caution">
    <text evidence="3">The sequence shown here is derived from an EMBL/GenBank/DDBJ whole genome shotgun (WGS) entry which is preliminary data.</text>
</comment>
<evidence type="ECO:0000256" key="1">
    <source>
        <dbReference type="SAM" id="MobiDB-lite"/>
    </source>
</evidence>
<dbReference type="Proteomes" id="UP000289708">
    <property type="component" value="Unassembled WGS sequence"/>
</dbReference>
<dbReference type="EMBL" id="RYFI01000014">
    <property type="protein sequence ID" value="RXF71999.1"/>
    <property type="molecule type" value="Genomic_DNA"/>
</dbReference>
<gene>
    <name evidence="3" type="ORF">EK403_14335</name>
</gene>
<protein>
    <submittedName>
        <fullName evidence="3">DUF2147 domain-containing protein</fullName>
    </submittedName>
</protein>
<evidence type="ECO:0000259" key="2">
    <source>
        <dbReference type="Pfam" id="PF09917"/>
    </source>
</evidence>
<evidence type="ECO:0000313" key="4">
    <source>
        <dbReference type="Proteomes" id="UP000289708"/>
    </source>
</evidence>
<dbReference type="InterPro" id="IPR019223">
    <property type="entry name" value="DUF2147"/>
</dbReference>
<dbReference type="Gene3D" id="2.40.128.520">
    <property type="match status" value="1"/>
</dbReference>
<feature type="region of interest" description="Disordered" evidence="1">
    <location>
        <begin position="25"/>
        <end position="52"/>
    </location>
</feature>
<evidence type="ECO:0000313" key="3">
    <source>
        <dbReference type="EMBL" id="RXF71999.1"/>
    </source>
</evidence>
<proteinExistence type="predicted"/>
<accession>A0A4Q0MG90</accession>
<name>A0A4Q0MG90_9HYPH</name>
<dbReference type="AlphaFoldDB" id="A0A4Q0MG90"/>
<dbReference type="PANTHER" id="PTHR36919">
    <property type="entry name" value="BLR1215 PROTEIN"/>
    <property type="match status" value="1"/>
</dbReference>
<keyword evidence="4" id="KW-1185">Reference proteome</keyword>
<reference evidence="3 4" key="1">
    <citation type="submission" date="2018-12" db="EMBL/GenBank/DDBJ databases">
        <title>bacterium Hansschlegelia zhihuaiae S113.</title>
        <authorList>
            <person name="He J."/>
        </authorList>
    </citation>
    <scope>NUCLEOTIDE SEQUENCE [LARGE SCALE GENOMIC DNA]</scope>
    <source>
        <strain evidence="3 4">S 113</strain>
    </source>
</reference>
<sequence>MSVDHRSTTPNGGYVAIRPKFGLAGPARRVRRSRDRPSGSLPMLRAAIHNADTGKRDRPIVGISALSSMKRDGESWRGQIYNPEDGETCKAYMTEQAADELKVQGCALGASCARRRSGSAADDRSGPPVSALCRPPNLELCSSLAK</sequence>